<dbReference type="Gene3D" id="6.10.10.120">
    <property type="entry name" value="Antitoxin ParD1-like"/>
    <property type="match status" value="1"/>
</dbReference>
<reference evidence="2" key="1">
    <citation type="submission" date="2017-05" db="EMBL/GenBank/DDBJ databases">
        <title>Physiological properties and genetic analysis related to exopolysaccharide production of fresh-water unicellular cyanobacterium Aphanothece sacrum, Suizenji Nori, that has been cultured as a food source in Japan.</title>
        <authorList>
            <person name="Kanesaki Y."/>
            <person name="Yoshikawa S."/>
            <person name="Ohki K."/>
        </authorList>
    </citation>
    <scope>NUCLEOTIDE SEQUENCE [LARGE SCALE GENOMIC DNA]</scope>
    <source>
        <strain evidence="2">FPU1</strain>
    </source>
</reference>
<proteinExistence type="predicted"/>
<comment type="caution">
    <text evidence="1">The sequence shown here is derived from an EMBL/GenBank/DDBJ whole genome shotgun (WGS) entry which is preliminary data.</text>
</comment>
<evidence type="ECO:0000313" key="2">
    <source>
        <dbReference type="Proteomes" id="UP000287247"/>
    </source>
</evidence>
<accession>A0A401IEB4</accession>
<dbReference type="EMBL" id="BDQK01000003">
    <property type="protein sequence ID" value="GBF79549.1"/>
    <property type="molecule type" value="Genomic_DNA"/>
</dbReference>
<dbReference type="Pfam" id="PF03693">
    <property type="entry name" value="ParD_antitoxin"/>
    <property type="match status" value="1"/>
</dbReference>
<dbReference type="Proteomes" id="UP000287247">
    <property type="component" value="Unassembled WGS sequence"/>
</dbReference>
<keyword evidence="2" id="KW-1185">Reference proteome</keyword>
<organism evidence="1 2">
    <name type="scientific">Aphanothece sacrum FPU1</name>
    <dbReference type="NCBI Taxonomy" id="1920663"/>
    <lineage>
        <taxon>Bacteria</taxon>
        <taxon>Bacillati</taxon>
        <taxon>Cyanobacteriota</taxon>
        <taxon>Cyanophyceae</taxon>
        <taxon>Oscillatoriophycideae</taxon>
        <taxon>Chroococcales</taxon>
        <taxon>Aphanothecaceae</taxon>
        <taxon>Aphanothece</taxon>
    </lineage>
</organism>
<evidence type="ECO:0000313" key="1">
    <source>
        <dbReference type="EMBL" id="GBF79549.1"/>
    </source>
</evidence>
<dbReference type="PANTHER" id="PTHR36582:SF2">
    <property type="entry name" value="ANTITOXIN PARD"/>
    <property type="match status" value="1"/>
</dbReference>
<dbReference type="InterPro" id="IPR022789">
    <property type="entry name" value="ParD"/>
</dbReference>
<dbReference type="RefSeq" id="WP_124976872.1">
    <property type="nucleotide sequence ID" value="NZ_BDQK01000003.1"/>
</dbReference>
<protein>
    <recommendedName>
        <fullName evidence="3">Type II toxin-antitoxin system ParD family antitoxin</fullName>
    </recommendedName>
</protein>
<dbReference type="AlphaFoldDB" id="A0A401IEB4"/>
<name>A0A401IEB4_APHSA</name>
<dbReference type="PANTHER" id="PTHR36582">
    <property type="entry name" value="ANTITOXIN PARD"/>
    <property type="match status" value="1"/>
</dbReference>
<dbReference type="InterPro" id="IPR038296">
    <property type="entry name" value="ParD_sf"/>
</dbReference>
<sequence length="90" mass="10592">MNIHLNLEQEEFIESQIKQGKYTNVQQVIDHALKLLEQEDQDYEKWLDETRQKVAIGLNQLERGEKVDGETVIAQLEQKFACLRQEKLHG</sequence>
<dbReference type="OrthoDB" id="517705at2"/>
<evidence type="ECO:0008006" key="3">
    <source>
        <dbReference type="Google" id="ProtNLM"/>
    </source>
</evidence>
<gene>
    <name evidence="1" type="ORF">AsFPU1_0945</name>
</gene>